<dbReference type="STRING" id="3818.A0A445B6E6"/>
<feature type="compositionally biased region" description="Polar residues" evidence="1">
    <location>
        <begin position="142"/>
        <end position="151"/>
    </location>
</feature>
<dbReference type="PANTHER" id="PTHR20208:SF13">
    <property type="entry name" value="STRUCTURE-SPECIFIC ENDONUCLEASE SUBUNIT SLX1"/>
    <property type="match status" value="1"/>
</dbReference>
<organism evidence="2 3">
    <name type="scientific">Arachis hypogaea</name>
    <name type="common">Peanut</name>
    <dbReference type="NCBI Taxonomy" id="3818"/>
    <lineage>
        <taxon>Eukaryota</taxon>
        <taxon>Viridiplantae</taxon>
        <taxon>Streptophyta</taxon>
        <taxon>Embryophyta</taxon>
        <taxon>Tracheophyta</taxon>
        <taxon>Spermatophyta</taxon>
        <taxon>Magnoliopsida</taxon>
        <taxon>eudicotyledons</taxon>
        <taxon>Gunneridae</taxon>
        <taxon>Pentapetalae</taxon>
        <taxon>rosids</taxon>
        <taxon>fabids</taxon>
        <taxon>Fabales</taxon>
        <taxon>Fabaceae</taxon>
        <taxon>Papilionoideae</taxon>
        <taxon>50 kb inversion clade</taxon>
        <taxon>dalbergioids sensu lato</taxon>
        <taxon>Dalbergieae</taxon>
        <taxon>Pterocarpus clade</taxon>
        <taxon>Arachis</taxon>
    </lineage>
</organism>
<reference evidence="2 3" key="1">
    <citation type="submission" date="2019-01" db="EMBL/GenBank/DDBJ databases">
        <title>Sequencing of cultivated peanut Arachis hypogaea provides insights into genome evolution and oil improvement.</title>
        <authorList>
            <person name="Chen X."/>
        </authorList>
    </citation>
    <scope>NUCLEOTIDE SEQUENCE [LARGE SCALE GENOMIC DNA]</scope>
    <source>
        <strain evidence="3">cv. Fuhuasheng</strain>
        <tissue evidence="2">Leaves</tissue>
    </source>
</reference>
<feature type="region of interest" description="Disordered" evidence="1">
    <location>
        <begin position="165"/>
        <end position="184"/>
    </location>
</feature>
<comment type="caution">
    <text evidence="2">The sequence shown here is derived from an EMBL/GenBank/DDBJ whole genome shotgun (WGS) entry which is preliminary data.</text>
</comment>
<sequence length="184" mass="20553">MEESTDVRFVTSSWSCGISVEGYYSTLMAGEVPTVSFAVFTYDFQFLIGYHVFALCLPETEVAIIISLFVSVKNVGSRYLICAYLNWCSLKQHNGDLKAGAKASCAGRPWICACLICGFADQSEACAFESKWKDLSRKSPRKSQGGSSSNRLKIPRVITSSLQAQLEEERKEKEEMKKELDEIE</sequence>
<dbReference type="EMBL" id="SDMP01000010">
    <property type="protein sequence ID" value="RYR34228.1"/>
    <property type="molecule type" value="Genomic_DNA"/>
</dbReference>
<feature type="compositionally biased region" description="Basic and acidic residues" evidence="1">
    <location>
        <begin position="167"/>
        <end position="184"/>
    </location>
</feature>
<dbReference type="InterPro" id="IPR035901">
    <property type="entry name" value="GIY-YIG_endonuc_sf"/>
</dbReference>
<accession>A0A445B6E6</accession>
<dbReference type="PANTHER" id="PTHR20208">
    <property type="entry name" value="STRUCTURE-SPECIFIC ENDONUCLEASE SUBUNIT SLX1"/>
    <property type="match status" value="1"/>
</dbReference>
<keyword evidence="3" id="KW-1185">Reference proteome</keyword>
<dbReference type="Proteomes" id="UP000289738">
    <property type="component" value="Chromosome A10"/>
</dbReference>
<dbReference type="Gene3D" id="3.40.1440.10">
    <property type="entry name" value="GIY-YIG endonuclease"/>
    <property type="match status" value="1"/>
</dbReference>
<gene>
    <name evidence="2" type="ORF">Ahy_A10g048976</name>
</gene>
<evidence type="ECO:0000313" key="3">
    <source>
        <dbReference type="Proteomes" id="UP000289738"/>
    </source>
</evidence>
<protein>
    <submittedName>
        <fullName evidence="2">Uncharacterized protein</fullName>
    </submittedName>
</protein>
<dbReference type="AlphaFoldDB" id="A0A445B6E6"/>
<feature type="region of interest" description="Disordered" evidence="1">
    <location>
        <begin position="135"/>
        <end position="157"/>
    </location>
</feature>
<dbReference type="InterPro" id="IPR050381">
    <property type="entry name" value="SLX1_endonuclease"/>
</dbReference>
<proteinExistence type="predicted"/>
<evidence type="ECO:0000256" key="1">
    <source>
        <dbReference type="SAM" id="MobiDB-lite"/>
    </source>
</evidence>
<name>A0A445B6E6_ARAHY</name>
<evidence type="ECO:0000313" key="2">
    <source>
        <dbReference type="EMBL" id="RYR34228.1"/>
    </source>
</evidence>